<dbReference type="Proteomes" id="UP000321393">
    <property type="component" value="Unassembled WGS sequence"/>
</dbReference>
<reference evidence="3 4" key="1">
    <citation type="submission" date="2019-08" db="EMBL/GenBank/DDBJ databases">
        <title>Draft genome sequences of two oriental melons (Cucumis melo L. var makuwa).</title>
        <authorList>
            <person name="Kwon S.-Y."/>
        </authorList>
    </citation>
    <scope>NUCLEOTIDE SEQUENCE [LARGE SCALE GENOMIC DNA]</scope>
    <source>
        <strain evidence="4">cv. Chang Bougi</strain>
        <strain evidence="3">cv. SW 3</strain>
        <tissue evidence="1">Leaf</tissue>
    </source>
</reference>
<dbReference type="AlphaFoldDB" id="A0A5A7SNX8"/>
<dbReference type="PANTHER" id="PTHR15898">
    <property type="entry name" value="BIFUNCTIONAL APOPTOSIS REGULATOR"/>
    <property type="match status" value="1"/>
</dbReference>
<dbReference type="Proteomes" id="UP000321947">
    <property type="component" value="Unassembled WGS sequence"/>
</dbReference>
<dbReference type="OrthoDB" id="6270329at2759"/>
<accession>A0A5A7SNX8</accession>
<dbReference type="EMBL" id="SSTD01005647">
    <property type="protein sequence ID" value="TYK21489.1"/>
    <property type="molecule type" value="Genomic_DNA"/>
</dbReference>
<evidence type="ECO:0000313" key="4">
    <source>
        <dbReference type="Proteomes" id="UP000321947"/>
    </source>
</evidence>
<gene>
    <name evidence="2" type="ORF">E5676_scaffold305G00250</name>
    <name evidence="1" type="ORF">E6C27_scaffold19G003000</name>
</gene>
<comment type="caution">
    <text evidence="1">The sequence shown here is derived from an EMBL/GenBank/DDBJ whole genome shotgun (WGS) entry which is preliminary data.</text>
</comment>
<dbReference type="GO" id="GO:0061630">
    <property type="term" value="F:ubiquitin protein ligase activity"/>
    <property type="evidence" value="ECO:0007669"/>
    <property type="project" value="TreeGrafter"/>
</dbReference>
<dbReference type="EMBL" id="SSTE01022979">
    <property type="protein sequence ID" value="KAA0026293.1"/>
    <property type="molecule type" value="Genomic_DNA"/>
</dbReference>
<dbReference type="GO" id="GO:0043161">
    <property type="term" value="P:proteasome-mediated ubiquitin-dependent protein catabolic process"/>
    <property type="evidence" value="ECO:0007669"/>
    <property type="project" value="TreeGrafter"/>
</dbReference>
<dbReference type="PANTHER" id="PTHR15898:SF13">
    <property type="entry name" value="BIFUNCTIONAL APOPTOSIS REGULATOR"/>
    <property type="match status" value="1"/>
</dbReference>
<dbReference type="STRING" id="1194695.A0A5A7SNX8"/>
<proteinExistence type="predicted"/>
<sequence length="225" mass="25376">MRNNWGTCKEGSSPQANSALRPYYHFPTICEILHQLIVKIYPTAYKRREAQILEEEKKIGYFSPQFDSLACGSQAGMKVEHLEDSANGELNTNTKNGDAIAELILEENSDVVSSTSVVSLNSLQDPCAQKTQKQEKISVADVLCQACTQLLFRPVVETLECQVCQSLQPRGFPNVCLELDQFLKEQFPEEYSIRRDSVQLEQANSIKHDNPTSCMLAYTCLNNRF</sequence>
<name>A0A5A7SNX8_CUCMM</name>
<evidence type="ECO:0000313" key="2">
    <source>
        <dbReference type="EMBL" id="TYK21489.1"/>
    </source>
</evidence>
<evidence type="ECO:0000313" key="1">
    <source>
        <dbReference type="EMBL" id="KAA0026293.1"/>
    </source>
</evidence>
<organism evidence="1 3">
    <name type="scientific">Cucumis melo var. makuwa</name>
    <name type="common">Oriental melon</name>
    <dbReference type="NCBI Taxonomy" id="1194695"/>
    <lineage>
        <taxon>Eukaryota</taxon>
        <taxon>Viridiplantae</taxon>
        <taxon>Streptophyta</taxon>
        <taxon>Embryophyta</taxon>
        <taxon>Tracheophyta</taxon>
        <taxon>Spermatophyta</taxon>
        <taxon>Magnoliopsida</taxon>
        <taxon>eudicotyledons</taxon>
        <taxon>Gunneridae</taxon>
        <taxon>Pentapetalae</taxon>
        <taxon>rosids</taxon>
        <taxon>fabids</taxon>
        <taxon>Cucurbitales</taxon>
        <taxon>Cucurbitaceae</taxon>
        <taxon>Benincaseae</taxon>
        <taxon>Cucumis</taxon>
    </lineage>
</organism>
<evidence type="ECO:0000313" key="3">
    <source>
        <dbReference type="Proteomes" id="UP000321393"/>
    </source>
</evidence>
<protein>
    <submittedName>
        <fullName evidence="1">E3 ubiquitin-protein ligase PRT1 isoform X2</fullName>
    </submittedName>
</protein>